<dbReference type="RefSeq" id="WP_183582738.1">
    <property type="nucleotide sequence ID" value="NZ_JACHXJ010000002.1"/>
</dbReference>
<dbReference type="SFLD" id="SFLDG01129">
    <property type="entry name" value="C1.5:_HAD__Beta-PGM__Phosphata"/>
    <property type="match status" value="1"/>
</dbReference>
<feature type="domain" description="Glycoside hydrolase family 65 N-terminal" evidence="8">
    <location>
        <begin position="16"/>
        <end position="276"/>
    </location>
</feature>
<dbReference type="PRINTS" id="PR00413">
    <property type="entry name" value="HADHALOGNASE"/>
</dbReference>
<dbReference type="InterPro" id="IPR010972">
    <property type="entry name" value="Beta-PGM"/>
</dbReference>
<dbReference type="GO" id="GO:0004553">
    <property type="term" value="F:hydrolase activity, hydrolyzing O-glycosyl compounds"/>
    <property type="evidence" value="ECO:0007669"/>
    <property type="project" value="TreeGrafter"/>
</dbReference>
<evidence type="ECO:0000256" key="2">
    <source>
        <dbReference type="PIRSR" id="PIRSR610972-1"/>
    </source>
</evidence>
<evidence type="ECO:0000259" key="6">
    <source>
        <dbReference type="Pfam" id="PF03632"/>
    </source>
</evidence>
<dbReference type="SFLD" id="SFLDS00003">
    <property type="entry name" value="Haloacid_Dehalogenase"/>
    <property type="match status" value="1"/>
</dbReference>
<evidence type="ECO:0000259" key="7">
    <source>
        <dbReference type="Pfam" id="PF03633"/>
    </source>
</evidence>
<evidence type="ECO:0000256" key="4">
    <source>
        <dbReference type="PIRSR" id="PIRSR610972-3"/>
    </source>
</evidence>
<dbReference type="InterPro" id="IPR008928">
    <property type="entry name" value="6-hairpin_glycosidase_sf"/>
</dbReference>
<feature type="domain" description="Glycoside hydrolase family 65 C-terminal" evidence="7">
    <location>
        <begin position="700"/>
        <end position="760"/>
    </location>
</feature>
<dbReference type="Gene3D" id="1.10.150.240">
    <property type="entry name" value="Putative phosphatase, domain 2"/>
    <property type="match status" value="1"/>
</dbReference>
<dbReference type="InterPro" id="IPR037018">
    <property type="entry name" value="GH65_N"/>
</dbReference>
<sequence>MRSGQVIYPFEPWTVTESSFDAETNQRDETVFAVGNGYIGIRGNFEEGYDGPPGTSLHGTYLNGFYDSSPITYPKARHYGHPLVHQTMLNVTDGKLVELYVDGEKFSLFSERISEYSRRLDMRKGTVIRTQVWETGTGKKLRIRIERFASFESKHLAAIRYEVRPLNFSGEILLASAVDGRVANQAGGGDPRAGSAFNGQVLQTKESYEHRTFCALIQSTSITNFAVMCGVEHILNHVYKLETAVAEQRVEKRFRVQAEENGTVVLDKFIAYYTSKDDPEEELLQLVTDELEAALTAGYAELAAAQQAYLDEYWKTADILIQGDAELQQALRFNAYHLLQSVGRDGRTNIGAKGITGEGYDGHYFWDTETYILPYFLYIQPEIARQLLKYRHYILPKARERAREMGEAGALYAWRTIGGEETSAYPSASTAQIHINADICYALKKYVEATGDKPFLYEEGAEILFETSRYFAGVGAWIEGRGFCFTGVTGPDEYTTIVDNNAYTNLMIKDQLEYAVRVAAALREERPERWAELVAALGISEEEVTRWSEAAAGIYIHRQNGLIGQDDSFLNKPVWDFAATPKENYPLMMHYHSLQINRHQVLKQADLVMAMFTQSRRFAMWEKQRNYNYYEPLTTHDSSLSTCIHGIVGAELGYMDKAYGFFQQTARVDLDDYHLNVKDGIHTASMAGSRLMIVDGFAGMSVVDGALHFAPDIPAQWTSYAFNLRFAGSLLSVQVTKDHTIYRLAEGKPLTICHLSKRVEIDEEVTLPNRALEAVIFDLDGILTDTAEFHYEAWLELANELGIPFDKAYNENLKGVDRRTSLEFLLQRSDRHYSEDEKERFMQRKNERYRELIRRIRPEHLLPGIRELLEELKAFGIRMAVASASRNAPAILASLGITGYFDEIVDAGILERGKPDPEIFLRAAEVLGVPPRNCLGIEDASSGVEAIRSANMVAVGIGDPGTLGDAHRVFPSTGILNLALLSDTYHSVVN</sequence>
<dbReference type="Pfam" id="PF03632">
    <property type="entry name" value="Glyco_hydro_65m"/>
    <property type="match status" value="1"/>
</dbReference>
<dbReference type="InterPro" id="IPR011013">
    <property type="entry name" value="Gal_mutarotase_sf_dom"/>
</dbReference>
<keyword evidence="9" id="KW-0328">Glycosyltransferase</keyword>
<dbReference type="EMBL" id="JACHXJ010000002">
    <property type="protein sequence ID" value="MBB3128584.1"/>
    <property type="molecule type" value="Genomic_DNA"/>
</dbReference>
<dbReference type="Pfam" id="PF00702">
    <property type="entry name" value="Hydrolase"/>
    <property type="match status" value="1"/>
</dbReference>
<accession>A0A839TNS5</accession>
<comment type="similarity">
    <text evidence="1">Belongs to the HAD-like hydrolase superfamily. CbbY/CbbZ/Gph/YieH family.</text>
</comment>
<dbReference type="Proteomes" id="UP000517523">
    <property type="component" value="Unassembled WGS sequence"/>
</dbReference>
<dbReference type="Pfam" id="PF03636">
    <property type="entry name" value="Glyco_hydro_65N"/>
    <property type="match status" value="1"/>
</dbReference>
<dbReference type="Pfam" id="PF03633">
    <property type="entry name" value="Glyco_hydro_65C"/>
    <property type="match status" value="1"/>
</dbReference>
<evidence type="ECO:0000256" key="1">
    <source>
        <dbReference type="ARBA" id="ARBA00006171"/>
    </source>
</evidence>
<evidence type="ECO:0000313" key="9">
    <source>
        <dbReference type="EMBL" id="MBB3128584.1"/>
    </source>
</evidence>
<proteinExistence type="inferred from homology"/>
<evidence type="ECO:0000256" key="3">
    <source>
        <dbReference type="PIRSR" id="PIRSR610972-2"/>
    </source>
</evidence>
<dbReference type="SUPFAM" id="SSF48208">
    <property type="entry name" value="Six-hairpin glycosidases"/>
    <property type="match status" value="1"/>
</dbReference>
<dbReference type="InterPro" id="IPR023214">
    <property type="entry name" value="HAD_sf"/>
</dbReference>
<feature type="active site" description="Nucleophile" evidence="2">
    <location>
        <position position="778"/>
    </location>
</feature>
<feature type="binding site" evidence="4">
    <location>
        <position position="939"/>
    </location>
    <ligand>
        <name>Mg(2+)</name>
        <dbReference type="ChEBI" id="CHEBI:18420"/>
    </ligand>
</feature>
<comment type="cofactor">
    <cofactor evidence="4">
        <name>Mg(2+)</name>
        <dbReference type="ChEBI" id="CHEBI:18420"/>
    </cofactor>
    <text evidence="4">Binds 2 magnesium ions per subunit.</text>
</comment>
<evidence type="ECO:0000259" key="8">
    <source>
        <dbReference type="Pfam" id="PF03636"/>
    </source>
</evidence>
<dbReference type="NCBIfam" id="TIGR02009">
    <property type="entry name" value="PGMB-YQAB-SF"/>
    <property type="match status" value="1"/>
</dbReference>
<evidence type="ECO:0000313" key="10">
    <source>
        <dbReference type="Proteomes" id="UP000517523"/>
    </source>
</evidence>
<protein>
    <submittedName>
        <fullName evidence="9">Alpha,alpha-trehalose phosphorylase</fullName>
        <ecNumber evidence="9">2.4.1.64</ecNumber>
    </submittedName>
</protein>
<dbReference type="InterPro" id="IPR012341">
    <property type="entry name" value="6hp_glycosidase-like_sf"/>
</dbReference>
<dbReference type="InterPro" id="IPR006439">
    <property type="entry name" value="HAD-SF_hydro_IA"/>
</dbReference>
<dbReference type="Gene3D" id="3.40.50.1000">
    <property type="entry name" value="HAD superfamily/HAD-like"/>
    <property type="match status" value="1"/>
</dbReference>
<dbReference type="NCBIfam" id="TIGR01509">
    <property type="entry name" value="HAD-SF-IA-v3"/>
    <property type="match status" value="1"/>
</dbReference>
<dbReference type="NCBIfam" id="TIGR01990">
    <property type="entry name" value="bPGM"/>
    <property type="match status" value="1"/>
</dbReference>
<dbReference type="InterPro" id="IPR005196">
    <property type="entry name" value="Glyco_hydro_65_N"/>
</dbReference>
<feature type="binding site" evidence="4">
    <location>
        <position position="778"/>
    </location>
    <ligand>
        <name>Mg(2+)</name>
        <dbReference type="ChEBI" id="CHEBI:18420"/>
    </ligand>
</feature>
<feature type="site" description="Important for catalytic activity and assists the phosphoryl transfer reaction to Asp8 by balancing charge and orienting the reacting groups" evidence="5">
    <location>
        <position position="883"/>
    </location>
</feature>
<feature type="binding site" evidence="3">
    <location>
        <begin position="883"/>
        <end position="887"/>
    </location>
    <ligand>
        <name>substrate</name>
    </ligand>
</feature>
<feature type="binding site" evidence="3">
    <location>
        <position position="794"/>
    </location>
    <ligand>
        <name>substrate</name>
    </ligand>
</feature>
<feature type="domain" description="Glycoside hydrolase family 65 central catalytic" evidence="6">
    <location>
        <begin position="332"/>
        <end position="689"/>
    </location>
</feature>
<dbReference type="AlphaFoldDB" id="A0A839TNS5"/>
<name>A0A839TNS5_9BACL</name>
<dbReference type="InterPro" id="IPR010976">
    <property type="entry name" value="B-phosphoglucomutase_hydrolase"/>
</dbReference>
<dbReference type="GO" id="GO:0047656">
    <property type="term" value="F:alpha,alpha-trehalose phosphorylase activity"/>
    <property type="evidence" value="ECO:0007669"/>
    <property type="project" value="UniProtKB-EC"/>
</dbReference>
<feature type="binding site" evidence="3">
    <location>
        <begin position="813"/>
        <end position="818"/>
    </location>
    <ligand>
        <name>substrate</name>
    </ligand>
</feature>
<dbReference type="GO" id="GO:0008801">
    <property type="term" value="F:beta-phosphoglucomutase activity"/>
    <property type="evidence" value="ECO:0007669"/>
    <property type="project" value="InterPro"/>
</dbReference>
<feature type="binding site" evidence="3">
    <location>
        <position position="914"/>
    </location>
    <ligand>
        <name>substrate</name>
    </ligand>
</feature>
<dbReference type="Gene3D" id="2.70.98.40">
    <property type="entry name" value="Glycoside hydrolase, family 65, N-terminal domain"/>
    <property type="match status" value="1"/>
</dbReference>
<reference evidence="9 10" key="1">
    <citation type="submission" date="2020-08" db="EMBL/GenBank/DDBJ databases">
        <title>Genomic Encyclopedia of Type Strains, Phase III (KMG-III): the genomes of soil and plant-associated and newly described type strains.</title>
        <authorList>
            <person name="Whitman W."/>
        </authorList>
    </citation>
    <scope>NUCLEOTIDE SEQUENCE [LARGE SCALE GENOMIC DNA]</scope>
    <source>
        <strain evidence="9 10">CECT 5831</strain>
    </source>
</reference>
<dbReference type="InterPro" id="IPR036412">
    <property type="entry name" value="HAD-like_sf"/>
</dbReference>
<feature type="site" description="Important for catalytic activity and assists the phosphoryl transfer reaction to Asp8 by balancing charge and orienting the reacting groups" evidence="5">
    <location>
        <position position="914"/>
    </location>
</feature>
<dbReference type="GO" id="GO:0005975">
    <property type="term" value="P:carbohydrate metabolic process"/>
    <property type="evidence" value="ECO:0007669"/>
    <property type="project" value="InterPro"/>
</dbReference>
<comment type="caution">
    <text evidence="9">The sequence shown here is derived from an EMBL/GenBank/DDBJ whole genome shotgun (WGS) entry which is preliminary data.</text>
</comment>
<dbReference type="InterPro" id="IPR005195">
    <property type="entry name" value="Glyco_hydro_65_M"/>
</dbReference>
<keyword evidence="4" id="KW-0479">Metal-binding</keyword>
<dbReference type="PANTHER" id="PTHR11051:SF14">
    <property type="entry name" value="MALTOSE PHOSPHORYLASE"/>
    <property type="match status" value="1"/>
</dbReference>
<keyword evidence="9" id="KW-0808">Transferase</keyword>
<dbReference type="CDD" id="cd02598">
    <property type="entry name" value="HAD_BPGM"/>
    <property type="match status" value="1"/>
</dbReference>
<dbReference type="GO" id="GO:0030246">
    <property type="term" value="F:carbohydrate binding"/>
    <property type="evidence" value="ECO:0007669"/>
    <property type="project" value="InterPro"/>
</dbReference>
<dbReference type="GO" id="GO:0000287">
    <property type="term" value="F:magnesium ion binding"/>
    <property type="evidence" value="ECO:0007669"/>
    <property type="project" value="InterPro"/>
</dbReference>
<dbReference type="Gene3D" id="1.50.10.10">
    <property type="match status" value="1"/>
</dbReference>
<dbReference type="InterPro" id="IPR005194">
    <property type="entry name" value="Glyco_hydro_65_C"/>
</dbReference>
<organism evidence="9 10">
    <name type="scientific">Paenibacillus rhizosphaerae</name>
    <dbReference type="NCBI Taxonomy" id="297318"/>
    <lineage>
        <taxon>Bacteria</taxon>
        <taxon>Bacillati</taxon>
        <taxon>Bacillota</taxon>
        <taxon>Bacilli</taxon>
        <taxon>Bacillales</taxon>
        <taxon>Paenibacillaceae</taxon>
        <taxon>Paenibacillus</taxon>
    </lineage>
</organism>
<evidence type="ECO:0000256" key="5">
    <source>
        <dbReference type="PIRSR" id="PIRSR610972-4"/>
    </source>
</evidence>
<feature type="binding site" evidence="3">
    <location>
        <begin position="778"/>
        <end position="780"/>
    </location>
    <ligand>
        <name>substrate</name>
    </ligand>
</feature>
<dbReference type="SFLD" id="SFLDF00046">
    <property type="entry name" value="beta-phosphoglucomutase"/>
    <property type="match status" value="1"/>
</dbReference>
<dbReference type="Gene3D" id="2.60.420.10">
    <property type="entry name" value="Maltose phosphorylase, domain 3"/>
    <property type="match status" value="1"/>
</dbReference>
<feature type="binding site" evidence="3">
    <location>
        <position position="845"/>
    </location>
    <ligand>
        <name>substrate</name>
    </ligand>
</feature>
<gene>
    <name evidence="9" type="ORF">FHS19_003238</name>
</gene>
<dbReference type="PANTHER" id="PTHR11051">
    <property type="entry name" value="GLYCOSYL HYDROLASE-RELATED"/>
    <property type="match status" value="1"/>
</dbReference>
<keyword evidence="4" id="KW-0460">Magnesium</keyword>
<dbReference type="SUPFAM" id="SSF74650">
    <property type="entry name" value="Galactose mutarotase-like"/>
    <property type="match status" value="1"/>
</dbReference>
<dbReference type="SFLD" id="SFLDG01135">
    <property type="entry name" value="C1.5.6:_HAD__Beta-PGM__Phospha"/>
    <property type="match status" value="1"/>
</dbReference>
<dbReference type="EC" id="2.4.1.64" evidence="9"/>
<feature type="binding site" evidence="4">
    <location>
        <position position="780"/>
    </location>
    <ligand>
        <name>Mg(2+)</name>
        <dbReference type="ChEBI" id="CHEBI:18420"/>
    </ligand>
</feature>
<feature type="binding site" evidence="3">
    <location>
        <position position="821"/>
    </location>
    <ligand>
        <name>substrate</name>
    </ligand>
</feature>
<dbReference type="SUPFAM" id="SSF56784">
    <property type="entry name" value="HAD-like"/>
    <property type="match status" value="1"/>
</dbReference>
<feature type="active site" description="Proton donor/acceptor" evidence="2">
    <location>
        <position position="780"/>
    </location>
</feature>
<feature type="binding site" evidence="4">
    <location>
        <position position="938"/>
    </location>
    <ligand>
        <name>Mg(2+)</name>
        <dbReference type="ChEBI" id="CHEBI:18420"/>
    </ligand>
</feature>
<dbReference type="InterPro" id="IPR023198">
    <property type="entry name" value="PGP-like_dom2"/>
</dbReference>